<dbReference type="Pfam" id="PF09774">
    <property type="entry name" value="MIX23"/>
    <property type="match status" value="1"/>
</dbReference>
<gene>
    <name evidence="2" type="ORF">HIM_07279</name>
</gene>
<dbReference type="PANTHER" id="PTHR31905">
    <property type="entry name" value="COILED-COIL DOMAIN-CONTAINING PROTEIN 58"/>
    <property type="match status" value="1"/>
</dbReference>
<evidence type="ECO:0008006" key="4">
    <source>
        <dbReference type="Google" id="ProtNLM"/>
    </source>
</evidence>
<proteinExistence type="inferred from homology"/>
<dbReference type="PANTHER" id="PTHR31905:SF2">
    <property type="entry name" value="PROTEIN MIX23"/>
    <property type="match status" value="1"/>
</dbReference>
<sequence length="199" mass="22622">MTRVPGAPNLTPQFCFSSGALRDFLRLSRAAVDDSIAQHVNALVTPAKAGFDPQSTSRRDLTSSNHRVGADACQSFRDNVLFPAWQARTEVLNYCGLVATSTDPDDPETAIREAENQKDRERVIDERLDPYSARFSPREARTQSLAMLIRQERGVENIVRNRTWDVVQQRCSTSREKWERPFQEWREAHVALAECNTTQ</sequence>
<dbReference type="GO" id="GO:0005758">
    <property type="term" value="C:mitochondrial intermembrane space"/>
    <property type="evidence" value="ECO:0007669"/>
    <property type="project" value="InterPro"/>
</dbReference>
<evidence type="ECO:0000313" key="2">
    <source>
        <dbReference type="EMBL" id="KJZ73275.1"/>
    </source>
</evidence>
<name>A0A0F7ZN78_9HYPO</name>
<protein>
    <recommendedName>
        <fullName evidence="4">Caffeine-induced death protein Cid2</fullName>
    </recommendedName>
</protein>
<dbReference type="InterPro" id="IPR016805">
    <property type="entry name" value="MIX23_fungal"/>
</dbReference>
<accession>A0A0F7ZN78</accession>
<dbReference type="InterPro" id="IPR019171">
    <property type="entry name" value="MIX23"/>
</dbReference>
<dbReference type="EMBL" id="KQ030536">
    <property type="protein sequence ID" value="KJZ73275.1"/>
    <property type="molecule type" value="Genomic_DNA"/>
</dbReference>
<comment type="similarity">
    <text evidence="1">Belongs to the MIX23 family.</text>
</comment>
<keyword evidence="3" id="KW-1185">Reference proteome</keyword>
<dbReference type="PIRSF" id="PIRSF022603">
    <property type="entry name" value="UCP022603"/>
    <property type="match status" value="1"/>
</dbReference>
<dbReference type="AlphaFoldDB" id="A0A0F7ZN78"/>
<organism evidence="2 3">
    <name type="scientific">Hirsutella minnesotensis 3608</name>
    <dbReference type="NCBI Taxonomy" id="1043627"/>
    <lineage>
        <taxon>Eukaryota</taxon>
        <taxon>Fungi</taxon>
        <taxon>Dikarya</taxon>
        <taxon>Ascomycota</taxon>
        <taxon>Pezizomycotina</taxon>
        <taxon>Sordariomycetes</taxon>
        <taxon>Hypocreomycetidae</taxon>
        <taxon>Hypocreales</taxon>
        <taxon>Ophiocordycipitaceae</taxon>
        <taxon>Hirsutella</taxon>
    </lineage>
</organism>
<evidence type="ECO:0000256" key="1">
    <source>
        <dbReference type="ARBA" id="ARBA00024204"/>
    </source>
</evidence>
<evidence type="ECO:0000313" key="3">
    <source>
        <dbReference type="Proteomes" id="UP000054481"/>
    </source>
</evidence>
<dbReference type="Proteomes" id="UP000054481">
    <property type="component" value="Unassembled WGS sequence"/>
</dbReference>
<reference evidence="2 3" key="1">
    <citation type="journal article" date="2014" name="Genome Biol. Evol.">
        <title>Comparative genomics and transcriptomics analyses reveal divergent lifestyle features of nematode endoparasitic fungus Hirsutella minnesotensis.</title>
        <authorList>
            <person name="Lai Y."/>
            <person name="Liu K."/>
            <person name="Zhang X."/>
            <person name="Zhang X."/>
            <person name="Li K."/>
            <person name="Wang N."/>
            <person name="Shu C."/>
            <person name="Wu Y."/>
            <person name="Wang C."/>
            <person name="Bushley K.E."/>
            <person name="Xiang M."/>
            <person name="Liu X."/>
        </authorList>
    </citation>
    <scope>NUCLEOTIDE SEQUENCE [LARGE SCALE GENOMIC DNA]</scope>
    <source>
        <strain evidence="2 3">3608</strain>
    </source>
</reference>
<dbReference type="OrthoDB" id="5593818at2759"/>